<evidence type="ECO:0000256" key="2">
    <source>
        <dbReference type="ARBA" id="ARBA00022679"/>
    </source>
</evidence>
<evidence type="ECO:0000256" key="3">
    <source>
        <dbReference type="ARBA" id="ARBA00022694"/>
    </source>
</evidence>
<dbReference type="EMBL" id="JAWJEJ010000001">
    <property type="protein sequence ID" value="MDV3456919.1"/>
    <property type="molecule type" value="Genomic_DNA"/>
</dbReference>
<comment type="caution">
    <text evidence="11">The sequence shown here is derived from an EMBL/GenBank/DDBJ whole genome shotgun (WGS) entry which is preliminary data.</text>
</comment>
<evidence type="ECO:0000256" key="6">
    <source>
        <dbReference type="ARBA" id="ARBA00022741"/>
    </source>
</evidence>
<evidence type="ECO:0000313" key="12">
    <source>
        <dbReference type="Proteomes" id="UP001273531"/>
    </source>
</evidence>
<name>A0ABU3Y692_9SPHN</name>
<keyword evidence="8" id="KW-0694">RNA-binding</keyword>
<dbReference type="InterPro" id="IPR043519">
    <property type="entry name" value="NT_sf"/>
</dbReference>
<feature type="domain" description="Poly A polymerase head" evidence="9">
    <location>
        <begin position="27"/>
        <end position="150"/>
    </location>
</feature>
<dbReference type="InterPro" id="IPR050264">
    <property type="entry name" value="Bact_CCA-adding_enz_type3_sf"/>
</dbReference>
<keyword evidence="7" id="KW-0460">Magnesium</keyword>
<feature type="domain" description="tRNA nucleotidyltransferase/poly(A) polymerase RNA and SrmB- binding" evidence="10">
    <location>
        <begin position="182"/>
        <end position="236"/>
    </location>
</feature>
<accession>A0ABU3Y692</accession>
<evidence type="ECO:0000256" key="5">
    <source>
        <dbReference type="ARBA" id="ARBA00022723"/>
    </source>
</evidence>
<sequence>MDRLTLPPAEWRHREGLDRLVEVLGDARFVGGSVRDTLLGIPVSDIDLATPLPPERVLELLRAAQIRAVPTGIEHGTITVVLESGPVEVTTLRRDVSTDGRRATVAFTDDWREDAARRDFTINALYADPRTGAIYDYFGGLADLEARHVRFIGDPLQRIAEDHLRILRFFRFLARFGDRADPEGLDACVARSKDLMALSRERIRDELLKLLVAKDAVRVVRMMLERGVFEPVLPEIVSADRLAQLAQREREAGIAPHPLRRLAALLPENAQLADQIGARLKLSNAERKRLIAAVAQPQGAAKPLAYRLGIDSALDQLLLSDRPIAEVAEIESWQAPRLPLTGGALVARGLAKGPEVARALRAVEDRWIQEGFPGEDRVVQLADDVVAQALRASISDQAASGSSGRA</sequence>
<dbReference type="CDD" id="cd05398">
    <property type="entry name" value="NT_ClassII-CCAase"/>
    <property type="match status" value="1"/>
</dbReference>
<dbReference type="SUPFAM" id="SSF81891">
    <property type="entry name" value="Poly A polymerase C-terminal region-like"/>
    <property type="match status" value="1"/>
</dbReference>
<evidence type="ECO:0000259" key="10">
    <source>
        <dbReference type="Pfam" id="PF12627"/>
    </source>
</evidence>
<evidence type="ECO:0000256" key="1">
    <source>
        <dbReference type="ARBA" id="ARBA00001946"/>
    </source>
</evidence>
<keyword evidence="3" id="KW-0819">tRNA processing</keyword>
<dbReference type="PANTHER" id="PTHR46173">
    <property type="entry name" value="CCA TRNA NUCLEOTIDYLTRANSFERASE 1, MITOCHONDRIAL"/>
    <property type="match status" value="1"/>
</dbReference>
<dbReference type="Gene3D" id="1.10.3090.10">
    <property type="entry name" value="cca-adding enzyme, domain 2"/>
    <property type="match status" value="1"/>
</dbReference>
<organism evidence="11 12">
    <name type="scientific">Sphingomonas agrestis</name>
    <dbReference type="NCBI Taxonomy" id="3080540"/>
    <lineage>
        <taxon>Bacteria</taxon>
        <taxon>Pseudomonadati</taxon>
        <taxon>Pseudomonadota</taxon>
        <taxon>Alphaproteobacteria</taxon>
        <taxon>Sphingomonadales</taxon>
        <taxon>Sphingomonadaceae</taxon>
        <taxon>Sphingomonas</taxon>
    </lineage>
</organism>
<keyword evidence="6" id="KW-0547">Nucleotide-binding</keyword>
<evidence type="ECO:0000259" key="9">
    <source>
        <dbReference type="Pfam" id="PF01743"/>
    </source>
</evidence>
<comment type="cofactor">
    <cofactor evidence="1">
        <name>Mg(2+)</name>
        <dbReference type="ChEBI" id="CHEBI:18420"/>
    </cofactor>
</comment>
<protein>
    <submittedName>
        <fullName evidence="11">CCA tRNA nucleotidyltransferase</fullName>
    </submittedName>
</protein>
<proteinExistence type="inferred from homology"/>
<evidence type="ECO:0000256" key="4">
    <source>
        <dbReference type="ARBA" id="ARBA00022695"/>
    </source>
</evidence>
<dbReference type="RefSeq" id="WP_317226086.1">
    <property type="nucleotide sequence ID" value="NZ_JAWJEJ010000001.1"/>
</dbReference>
<keyword evidence="5" id="KW-0479">Metal-binding</keyword>
<keyword evidence="4" id="KW-0548">Nucleotidyltransferase</keyword>
<dbReference type="InterPro" id="IPR032828">
    <property type="entry name" value="PolyA_RNA-bd"/>
</dbReference>
<keyword evidence="12" id="KW-1185">Reference proteome</keyword>
<dbReference type="InterPro" id="IPR002646">
    <property type="entry name" value="PolA_pol_head_dom"/>
</dbReference>
<gene>
    <name evidence="11" type="ORF">RZN05_07990</name>
</gene>
<evidence type="ECO:0000313" key="11">
    <source>
        <dbReference type="EMBL" id="MDV3456919.1"/>
    </source>
</evidence>
<reference evidence="11 12" key="1">
    <citation type="submission" date="2023-10" db="EMBL/GenBank/DDBJ databases">
        <title>Sphingomonas sp. HF-S4 16S ribosomal RNA gene Genome sequencing and assembly.</title>
        <authorList>
            <person name="Lee H."/>
        </authorList>
    </citation>
    <scope>NUCLEOTIDE SEQUENCE [LARGE SCALE GENOMIC DNA]</scope>
    <source>
        <strain evidence="11 12">HF-S4</strain>
    </source>
</reference>
<dbReference type="Gene3D" id="3.30.460.10">
    <property type="entry name" value="Beta Polymerase, domain 2"/>
    <property type="match status" value="1"/>
</dbReference>
<dbReference type="Pfam" id="PF12627">
    <property type="entry name" value="PolyA_pol_RNAbd"/>
    <property type="match status" value="1"/>
</dbReference>
<dbReference type="PANTHER" id="PTHR46173:SF1">
    <property type="entry name" value="CCA TRNA NUCLEOTIDYLTRANSFERASE 1, MITOCHONDRIAL"/>
    <property type="match status" value="1"/>
</dbReference>
<dbReference type="Pfam" id="PF01743">
    <property type="entry name" value="PolyA_pol"/>
    <property type="match status" value="1"/>
</dbReference>
<dbReference type="Proteomes" id="UP001273531">
    <property type="component" value="Unassembled WGS sequence"/>
</dbReference>
<dbReference type="SUPFAM" id="SSF81301">
    <property type="entry name" value="Nucleotidyltransferase"/>
    <property type="match status" value="1"/>
</dbReference>
<evidence type="ECO:0000256" key="7">
    <source>
        <dbReference type="ARBA" id="ARBA00022842"/>
    </source>
</evidence>
<comment type="similarity">
    <text evidence="8">Belongs to the tRNA nucleotidyltransferase/poly(A) polymerase family.</text>
</comment>
<evidence type="ECO:0000256" key="8">
    <source>
        <dbReference type="RuleBase" id="RU003953"/>
    </source>
</evidence>
<keyword evidence="2 8" id="KW-0808">Transferase</keyword>